<accession>A0A3A1URY0</accession>
<feature type="chain" id="PRO_5017203170" evidence="1">
    <location>
        <begin position="23"/>
        <end position="700"/>
    </location>
</feature>
<evidence type="ECO:0000256" key="1">
    <source>
        <dbReference type="SAM" id="SignalP"/>
    </source>
</evidence>
<dbReference type="EMBL" id="QXQA01000030">
    <property type="protein sequence ID" value="RIX45882.1"/>
    <property type="molecule type" value="Genomic_DNA"/>
</dbReference>
<dbReference type="InterPro" id="IPR051465">
    <property type="entry name" value="Cell_Envelope_Struct_Comp"/>
</dbReference>
<reference evidence="3 4" key="1">
    <citation type="submission" date="2018-09" db="EMBL/GenBank/DDBJ databases">
        <title>Paenibacillus aracenensis nov. sp. isolated from a cave in southern Spain.</title>
        <authorList>
            <person name="Jurado V."/>
            <person name="Gutierrez-Patricio S."/>
            <person name="Gonzalez-Pimentel J.L."/>
            <person name="Miller A.Z."/>
            <person name="Laiz L."/>
            <person name="Saiz-Jimenez C."/>
        </authorList>
    </citation>
    <scope>NUCLEOTIDE SEQUENCE [LARGE SCALE GENOMIC DNA]</scope>
    <source>
        <strain evidence="3 4">DSM 22867</strain>
    </source>
</reference>
<feature type="signal peptide" evidence="1">
    <location>
        <begin position="1"/>
        <end position="22"/>
    </location>
</feature>
<evidence type="ECO:0000313" key="3">
    <source>
        <dbReference type="EMBL" id="RIX45882.1"/>
    </source>
</evidence>
<evidence type="ECO:0000259" key="2">
    <source>
        <dbReference type="PROSITE" id="PS51272"/>
    </source>
</evidence>
<gene>
    <name evidence="3" type="ORF">D3P08_26745</name>
</gene>
<feature type="domain" description="SLH" evidence="2">
    <location>
        <begin position="518"/>
        <end position="577"/>
    </location>
</feature>
<dbReference type="Pfam" id="PF00395">
    <property type="entry name" value="SLH"/>
    <property type="match status" value="3"/>
</dbReference>
<dbReference type="InterPro" id="IPR001119">
    <property type="entry name" value="SLH_dom"/>
</dbReference>
<organism evidence="3 4">
    <name type="scientific">Paenibacillus nanensis</name>
    <dbReference type="NCBI Taxonomy" id="393251"/>
    <lineage>
        <taxon>Bacteria</taxon>
        <taxon>Bacillati</taxon>
        <taxon>Bacillota</taxon>
        <taxon>Bacilli</taxon>
        <taxon>Bacillales</taxon>
        <taxon>Paenibacillaceae</taxon>
        <taxon>Paenibacillus</taxon>
    </lineage>
</organism>
<keyword evidence="4" id="KW-1185">Reference proteome</keyword>
<name>A0A3A1URY0_9BACL</name>
<dbReference type="OrthoDB" id="2487047at2"/>
<feature type="domain" description="SLH" evidence="2">
    <location>
        <begin position="578"/>
        <end position="641"/>
    </location>
</feature>
<dbReference type="AlphaFoldDB" id="A0A3A1URY0"/>
<dbReference type="Proteomes" id="UP000266482">
    <property type="component" value="Unassembled WGS sequence"/>
</dbReference>
<comment type="caution">
    <text evidence="3">The sequence shown here is derived from an EMBL/GenBank/DDBJ whole genome shotgun (WGS) entry which is preliminary data.</text>
</comment>
<protein>
    <submittedName>
        <fullName evidence="3">S-layer homology domain-containing protein</fullName>
    </submittedName>
</protein>
<keyword evidence="1" id="KW-0732">Signal</keyword>
<dbReference type="RefSeq" id="WP_119603191.1">
    <property type="nucleotide sequence ID" value="NZ_QXQA01000030.1"/>
</dbReference>
<proteinExistence type="predicted"/>
<feature type="domain" description="SLH" evidence="2">
    <location>
        <begin position="646"/>
        <end position="700"/>
    </location>
</feature>
<dbReference type="PROSITE" id="PS51272">
    <property type="entry name" value="SLH"/>
    <property type="match status" value="3"/>
</dbReference>
<dbReference type="PANTHER" id="PTHR43308:SF5">
    <property type="entry name" value="S-LAYER PROTEIN _ PEPTIDOGLYCAN ENDO-BETA-N-ACETYLGLUCOSAMINIDASE"/>
    <property type="match status" value="1"/>
</dbReference>
<sequence>MKLSKKLAVTTIAASVAMSAFAGIPLSNKGLAEKLGFDGVAYAAAASFPNSTVTAKVTQLRDALIATDGIDEVRALRVAINNLSNAQKEAIANPIVEKFMKDIPAGDQPAKIAVLKNLFVDAMGIAYDPSLTELEALRLAYTDELNEYAAAAGVTNLTVDDIANYFLQAQGKVMEILRSKTLLELKQLLTDEAGFNSLLEDVLASTSGGKVEDIFLYYGVTTEDVAATLSALKTEVNDNNKFEDAALALYTAYVYATTPPAGGGGGGGVVVTSPSVEVAELQKKLSALKDKLANATDEEKAKLIAEAVKETQAVVDKLSNLANTVSIVNGKATLVLDENRALAAIEGIGNALKALKEISGEGLGKVKVTINLGNVTVGEVAIGLSDKIVKQAIASGLSAVSLKVGDLTVDLPVGGTFSAAIDFAIKKSDATEETTGELKAASQVYDFNLSIGGQATTSFDQPIVIQIPLGNTEGLDTELLSVAKIVDGKLEFHGGRVEGNSIIESRDTFSSYVVVENKVSFDDVASVEAWAGRAIEVAAAKGAINGKAEGVFDPSAKVTRAEFAKMLIRALDLENGSAKEGFADVNASDWFAPYVAAAAQQGIINGRSATKFDPSANITRAEMATMIARALQAKGFEEVADVEGALEIFSDAGSISDALKAGVAFAASNGIVQGNNGKFAPNDNATRAQAAVIIYNALKA</sequence>
<dbReference type="PANTHER" id="PTHR43308">
    <property type="entry name" value="OUTER MEMBRANE PROTEIN ALPHA-RELATED"/>
    <property type="match status" value="1"/>
</dbReference>
<evidence type="ECO:0000313" key="4">
    <source>
        <dbReference type="Proteomes" id="UP000266482"/>
    </source>
</evidence>